<feature type="region of interest" description="Disordered" evidence="1">
    <location>
        <begin position="1"/>
        <end position="32"/>
    </location>
</feature>
<evidence type="ECO:0000313" key="4">
    <source>
        <dbReference type="Proteomes" id="UP000642673"/>
    </source>
</evidence>
<organism evidence="3 4">
    <name type="scientific">Streptomyces cirratus</name>
    <dbReference type="NCBI Taxonomy" id="68187"/>
    <lineage>
        <taxon>Bacteria</taxon>
        <taxon>Bacillati</taxon>
        <taxon>Actinomycetota</taxon>
        <taxon>Actinomycetes</taxon>
        <taxon>Kitasatosporales</taxon>
        <taxon>Streptomycetaceae</taxon>
        <taxon>Streptomyces</taxon>
    </lineage>
</organism>
<dbReference type="EMBL" id="BMVP01000003">
    <property type="protein sequence ID" value="GHB51915.1"/>
    <property type="molecule type" value="Genomic_DNA"/>
</dbReference>
<proteinExistence type="predicted"/>
<dbReference type="RefSeq" id="WP_190183880.1">
    <property type="nucleotide sequence ID" value="NZ_BMVP01000003.1"/>
</dbReference>
<keyword evidence="4" id="KW-1185">Reference proteome</keyword>
<keyword evidence="2" id="KW-0472">Membrane</keyword>
<accession>A0ABQ3EQE4</accession>
<name>A0ABQ3EQE4_9ACTN</name>
<feature type="transmembrane region" description="Helical" evidence="2">
    <location>
        <begin position="40"/>
        <end position="58"/>
    </location>
</feature>
<evidence type="ECO:0000256" key="1">
    <source>
        <dbReference type="SAM" id="MobiDB-lite"/>
    </source>
</evidence>
<evidence type="ECO:0000256" key="2">
    <source>
        <dbReference type="SAM" id="Phobius"/>
    </source>
</evidence>
<comment type="caution">
    <text evidence="3">The sequence shown here is derived from an EMBL/GenBank/DDBJ whole genome shotgun (WGS) entry which is preliminary data.</text>
</comment>
<protein>
    <submittedName>
        <fullName evidence="3">Uncharacterized protein</fullName>
    </submittedName>
</protein>
<dbReference type="Proteomes" id="UP000642673">
    <property type="component" value="Unassembled WGS sequence"/>
</dbReference>
<keyword evidence="2" id="KW-0812">Transmembrane</keyword>
<feature type="transmembrane region" description="Helical" evidence="2">
    <location>
        <begin position="64"/>
        <end position="86"/>
    </location>
</feature>
<sequence>MPARGRLSTHGSAGWTHLPDGQRHTDRTAVTPVAPPVKRALAAVLLGTCLVLLVAGAVSGSTAMAWAAVTAWIGVVSTVSAVCGHAHRPSHE</sequence>
<keyword evidence="2" id="KW-1133">Transmembrane helix</keyword>
<evidence type="ECO:0000313" key="3">
    <source>
        <dbReference type="EMBL" id="GHB51915.1"/>
    </source>
</evidence>
<gene>
    <name evidence="3" type="ORF">GCM10010347_22200</name>
</gene>
<reference evidence="4" key="1">
    <citation type="journal article" date="2019" name="Int. J. Syst. Evol. Microbiol.">
        <title>The Global Catalogue of Microorganisms (GCM) 10K type strain sequencing project: providing services to taxonomists for standard genome sequencing and annotation.</title>
        <authorList>
            <consortium name="The Broad Institute Genomics Platform"/>
            <consortium name="The Broad Institute Genome Sequencing Center for Infectious Disease"/>
            <person name="Wu L."/>
            <person name="Ma J."/>
        </authorList>
    </citation>
    <scope>NUCLEOTIDE SEQUENCE [LARGE SCALE GENOMIC DNA]</scope>
    <source>
        <strain evidence="4">JCM 4738</strain>
    </source>
</reference>